<feature type="transmembrane region" description="Helical" evidence="1">
    <location>
        <begin position="308"/>
        <end position="328"/>
    </location>
</feature>
<keyword evidence="1" id="KW-0812">Transmembrane</keyword>
<comment type="caution">
    <text evidence="2">The sequence shown here is derived from an EMBL/GenBank/DDBJ whole genome shotgun (WGS) entry which is preliminary data.</text>
</comment>
<protein>
    <recommendedName>
        <fullName evidence="4">EpsG family protein</fullName>
    </recommendedName>
</protein>
<evidence type="ECO:0008006" key="4">
    <source>
        <dbReference type="Google" id="ProtNLM"/>
    </source>
</evidence>
<feature type="transmembrane region" description="Helical" evidence="1">
    <location>
        <begin position="205"/>
        <end position="229"/>
    </location>
</feature>
<keyword evidence="1" id="KW-1133">Transmembrane helix</keyword>
<feature type="transmembrane region" description="Helical" evidence="1">
    <location>
        <begin position="60"/>
        <end position="83"/>
    </location>
</feature>
<organism evidence="2 3">
    <name type="scientific">Helicobacter equorum</name>
    <dbReference type="NCBI Taxonomy" id="361872"/>
    <lineage>
        <taxon>Bacteria</taxon>
        <taxon>Pseudomonadati</taxon>
        <taxon>Campylobacterota</taxon>
        <taxon>Epsilonproteobacteria</taxon>
        <taxon>Campylobacterales</taxon>
        <taxon>Helicobacteraceae</taxon>
        <taxon>Helicobacter</taxon>
    </lineage>
</organism>
<feature type="transmembrane region" description="Helical" evidence="1">
    <location>
        <begin position="282"/>
        <end position="301"/>
    </location>
</feature>
<name>A0A3D8IQ21_9HELI</name>
<evidence type="ECO:0000256" key="1">
    <source>
        <dbReference type="SAM" id="Phobius"/>
    </source>
</evidence>
<gene>
    <name evidence="2" type="ORF">CQA54_05250</name>
</gene>
<keyword evidence="1" id="KW-0472">Membrane</keyword>
<feature type="transmembrane region" description="Helical" evidence="1">
    <location>
        <begin position="133"/>
        <end position="151"/>
    </location>
</feature>
<feature type="transmembrane region" description="Helical" evidence="1">
    <location>
        <begin position="356"/>
        <end position="374"/>
    </location>
</feature>
<keyword evidence="3" id="KW-1185">Reference proteome</keyword>
<sequence length="403" mass="47379">MNTQLQYNTSNSLNSSSIRILIEMLMVCISYAVLMFSAPIAFFLSATMLFGIAFFYPSSITRVLLAICIIFSGVLSFGDVPFMSDIVSYYGLYQRLMYYDIMDGIFAFNNGFEFIVPLYWAIWTLIFGDMQPLTFMFLNALSIALLFYLWLEIYEIKKFDKKEAALCVLLALLMFYYYMSTVILRQLYSTIFILFALSQNTKPKMLLFLAIAFCCHVTAPLFFIILYLLRYHHKFGLYVIGIGSMLLLTSSFFPLIFSYVSFLPDILTSKLPYYVGYVEKFSPYNIKTFILLGIILLGFFYRHNIDPQWRWIIIGYAIFLLGAQTYLVHLFNRFSSIYLYIPLGYFLFLVLRNDKYLLTLGCLIAFVSKIYVLYLQVIRDYPEREWSLYNYGFGGEWFYYFFQ</sequence>
<reference evidence="2 3" key="1">
    <citation type="submission" date="2018-04" db="EMBL/GenBank/DDBJ databases">
        <title>Novel Campyloabacter and Helicobacter Species and Strains.</title>
        <authorList>
            <person name="Mannion A.J."/>
            <person name="Shen Z."/>
            <person name="Fox J.G."/>
        </authorList>
    </citation>
    <scope>NUCLEOTIDE SEQUENCE [LARGE SCALE GENOMIC DNA]</scope>
    <source>
        <strain evidence="2 3">MIT 12-6600</strain>
    </source>
</reference>
<proteinExistence type="predicted"/>
<accession>A0A3D8IQ21</accession>
<feature type="transmembrane region" description="Helical" evidence="1">
    <location>
        <begin position="334"/>
        <end position="351"/>
    </location>
</feature>
<dbReference type="InterPro" id="IPR049458">
    <property type="entry name" value="EpsG-like"/>
</dbReference>
<feature type="transmembrane region" description="Helical" evidence="1">
    <location>
        <begin position="236"/>
        <end position="262"/>
    </location>
</feature>
<feature type="transmembrane region" description="Helical" evidence="1">
    <location>
        <begin position="104"/>
        <end position="127"/>
    </location>
</feature>
<dbReference type="OrthoDB" id="5324856at2"/>
<dbReference type="Pfam" id="PF14897">
    <property type="entry name" value="EpsG"/>
    <property type="match status" value="1"/>
</dbReference>
<evidence type="ECO:0000313" key="2">
    <source>
        <dbReference type="EMBL" id="RDU67377.1"/>
    </source>
</evidence>
<dbReference type="EMBL" id="NXLT01000003">
    <property type="protein sequence ID" value="RDU67377.1"/>
    <property type="molecule type" value="Genomic_DNA"/>
</dbReference>
<dbReference type="Proteomes" id="UP000256514">
    <property type="component" value="Unassembled WGS sequence"/>
</dbReference>
<dbReference type="AlphaFoldDB" id="A0A3D8IQ21"/>
<evidence type="ECO:0000313" key="3">
    <source>
        <dbReference type="Proteomes" id="UP000256514"/>
    </source>
</evidence>
<feature type="transmembrane region" description="Helical" evidence="1">
    <location>
        <begin position="21"/>
        <end position="54"/>
    </location>
</feature>
<feature type="transmembrane region" description="Helical" evidence="1">
    <location>
        <begin position="163"/>
        <end position="185"/>
    </location>
</feature>